<dbReference type="CDD" id="cd17473">
    <property type="entry name" value="MFS_arabinose_efflux_permease_like"/>
    <property type="match status" value="1"/>
</dbReference>
<feature type="transmembrane region" description="Helical" evidence="6">
    <location>
        <begin position="106"/>
        <end position="129"/>
    </location>
</feature>
<dbReference type="Pfam" id="PF07690">
    <property type="entry name" value="MFS_1"/>
    <property type="match status" value="1"/>
</dbReference>
<dbReference type="AlphaFoldDB" id="A0A202E432"/>
<dbReference type="InterPro" id="IPR036259">
    <property type="entry name" value="MFS_trans_sf"/>
</dbReference>
<keyword evidence="3 6" id="KW-0812">Transmembrane</keyword>
<dbReference type="InterPro" id="IPR011701">
    <property type="entry name" value="MFS"/>
</dbReference>
<keyword evidence="2" id="KW-1003">Cell membrane</keyword>
<feature type="transmembrane region" description="Helical" evidence="6">
    <location>
        <begin position="283"/>
        <end position="303"/>
    </location>
</feature>
<evidence type="ECO:0000313" key="9">
    <source>
        <dbReference type="Proteomes" id="UP000196084"/>
    </source>
</evidence>
<dbReference type="EMBL" id="MWPH01000005">
    <property type="protein sequence ID" value="OVE82989.1"/>
    <property type="molecule type" value="Genomic_DNA"/>
</dbReference>
<dbReference type="GO" id="GO:0022857">
    <property type="term" value="F:transmembrane transporter activity"/>
    <property type="evidence" value="ECO:0007669"/>
    <property type="project" value="InterPro"/>
</dbReference>
<dbReference type="PANTHER" id="PTHR43124">
    <property type="entry name" value="PURINE EFFLUX PUMP PBUE"/>
    <property type="match status" value="1"/>
</dbReference>
<feature type="transmembrane region" description="Helical" evidence="6">
    <location>
        <begin position="346"/>
        <end position="366"/>
    </location>
</feature>
<keyword evidence="4 6" id="KW-1133">Transmembrane helix</keyword>
<dbReference type="InterPro" id="IPR050189">
    <property type="entry name" value="MFS_Efflux_Transporters"/>
</dbReference>
<feature type="transmembrane region" description="Helical" evidence="6">
    <location>
        <begin position="253"/>
        <end position="276"/>
    </location>
</feature>
<keyword evidence="5 6" id="KW-0472">Membrane</keyword>
<comment type="subcellular location">
    <subcellularLocation>
        <location evidence="1">Cell membrane</location>
        <topology evidence="1">Multi-pass membrane protein</topology>
    </subcellularLocation>
</comment>
<feature type="transmembrane region" description="Helical" evidence="6">
    <location>
        <begin position="378"/>
        <end position="395"/>
    </location>
</feature>
<evidence type="ECO:0000256" key="4">
    <source>
        <dbReference type="ARBA" id="ARBA00022989"/>
    </source>
</evidence>
<protein>
    <submittedName>
        <fullName evidence="8">MFS transporter</fullName>
    </submittedName>
</protein>
<feature type="transmembrane region" description="Helical" evidence="6">
    <location>
        <begin position="81"/>
        <end position="100"/>
    </location>
</feature>
<feature type="domain" description="Major facilitator superfamily (MFS) profile" evidence="7">
    <location>
        <begin position="13"/>
        <end position="400"/>
    </location>
</feature>
<dbReference type="InterPro" id="IPR020846">
    <property type="entry name" value="MFS_dom"/>
</dbReference>
<dbReference type="OrthoDB" id="117970at2157"/>
<dbReference type="SUPFAM" id="SSF103473">
    <property type="entry name" value="MFS general substrate transporter"/>
    <property type="match status" value="1"/>
</dbReference>
<dbReference type="PANTHER" id="PTHR43124:SF3">
    <property type="entry name" value="CHLORAMPHENICOL EFFLUX PUMP RV0191"/>
    <property type="match status" value="1"/>
</dbReference>
<keyword evidence="9" id="KW-1185">Reference proteome</keyword>
<feature type="transmembrane region" description="Helical" evidence="6">
    <location>
        <begin position="169"/>
        <end position="188"/>
    </location>
</feature>
<evidence type="ECO:0000256" key="5">
    <source>
        <dbReference type="ARBA" id="ARBA00023136"/>
    </source>
</evidence>
<feature type="transmembrane region" description="Helical" evidence="6">
    <location>
        <begin position="12"/>
        <end position="31"/>
    </location>
</feature>
<organism evidence="8 9">
    <name type="scientific">Natronolimnobius baerhuensis</name>
    <dbReference type="NCBI Taxonomy" id="253108"/>
    <lineage>
        <taxon>Archaea</taxon>
        <taxon>Methanobacteriati</taxon>
        <taxon>Methanobacteriota</taxon>
        <taxon>Stenosarchaea group</taxon>
        <taxon>Halobacteria</taxon>
        <taxon>Halobacteriales</taxon>
        <taxon>Natrialbaceae</taxon>
        <taxon>Natronolimnobius</taxon>
    </lineage>
</organism>
<feature type="transmembrane region" description="Helical" evidence="6">
    <location>
        <begin position="220"/>
        <end position="241"/>
    </location>
</feature>
<feature type="transmembrane region" description="Helical" evidence="6">
    <location>
        <begin position="309"/>
        <end position="334"/>
    </location>
</feature>
<evidence type="ECO:0000313" key="8">
    <source>
        <dbReference type="EMBL" id="OVE82989.1"/>
    </source>
</evidence>
<comment type="caution">
    <text evidence="8">The sequence shown here is derived from an EMBL/GenBank/DDBJ whole genome shotgun (WGS) entry which is preliminary data.</text>
</comment>
<dbReference type="Proteomes" id="UP000196084">
    <property type="component" value="Unassembled WGS sequence"/>
</dbReference>
<gene>
    <name evidence="8" type="ORF">B2G88_18570</name>
</gene>
<evidence type="ECO:0000256" key="6">
    <source>
        <dbReference type="SAM" id="Phobius"/>
    </source>
</evidence>
<evidence type="ECO:0000256" key="1">
    <source>
        <dbReference type="ARBA" id="ARBA00004651"/>
    </source>
</evidence>
<accession>A0A202E432</accession>
<proteinExistence type="predicted"/>
<feature type="transmembrane region" description="Helical" evidence="6">
    <location>
        <begin position="141"/>
        <end position="163"/>
    </location>
</feature>
<name>A0A202E432_9EURY</name>
<reference evidence="8 9" key="1">
    <citation type="submission" date="2017-02" db="EMBL/GenBank/DDBJ databases">
        <title>Natronthermophilus aegyptiacus gen. nov.,sp. nov., an aerobic, extremely halophilic alkalithermophilic archaeon isolated from the athalassohaline Wadi An Natrun, Egypt.</title>
        <authorList>
            <person name="Zhao B."/>
        </authorList>
    </citation>
    <scope>NUCLEOTIDE SEQUENCE [LARGE SCALE GENOMIC DNA]</scope>
    <source>
        <strain evidence="8 9">CGMCC 1.3597</strain>
    </source>
</reference>
<feature type="transmembrane region" description="Helical" evidence="6">
    <location>
        <begin position="51"/>
        <end position="74"/>
    </location>
</feature>
<dbReference type="PROSITE" id="PS50850">
    <property type="entry name" value="MFS"/>
    <property type="match status" value="1"/>
</dbReference>
<dbReference type="GO" id="GO:0005886">
    <property type="term" value="C:plasma membrane"/>
    <property type="evidence" value="ECO:0007669"/>
    <property type="project" value="UniProtKB-SubCell"/>
</dbReference>
<dbReference type="Gene3D" id="1.20.1250.20">
    <property type="entry name" value="MFS general substrate transporter like domains"/>
    <property type="match status" value="1"/>
</dbReference>
<evidence type="ECO:0000259" key="7">
    <source>
        <dbReference type="PROSITE" id="PS50850"/>
    </source>
</evidence>
<sequence>MGTDTSSPINWPMLATLLGIGVMASFSGGLINPNIPEIQSTYSHLDNSETLAQLVSTMSAPIVVIVAPIVGIMLDKYRRKPILIAAIIIYGIGTSIAFFLDSLYLILATRILDGIAVATVMVTIPTLIADYYSGGRRETIMGWYSAVSAGAGAIAVVLGGLIADFNWRYLFLVYALALLLLPPVIRYLHEPVVTQEESSASDDIGRLEAVRKIIRDSPALLLLGIYGVVVFGYLTNNLIQIEVPYYLQDSLDISGSLTGIALSAAMLAGFVAAALYGRIKSRLRHGTIVVIAFAVASVGYVLIGLTQSFALIFIGIVIGAGGLGLILPTANDWVAAAVDKEYRGRALSGVTMMMYLGFAISPFAPAPLINEFGRATTLTMWGGALVVIAVFALVIKQTSGRQSPSIASQDQS</sequence>
<dbReference type="RefSeq" id="WP_054861932.1">
    <property type="nucleotide sequence ID" value="NZ_MWPH01000005.1"/>
</dbReference>
<evidence type="ECO:0000256" key="2">
    <source>
        <dbReference type="ARBA" id="ARBA00022475"/>
    </source>
</evidence>
<evidence type="ECO:0000256" key="3">
    <source>
        <dbReference type="ARBA" id="ARBA00022692"/>
    </source>
</evidence>